<reference evidence="6" key="1">
    <citation type="journal article" date="2020" name="Microbiol. Resour. Announc.">
        <title>Complete Genome Sequence of Novel Psychrotolerant Legionella Strain TUM19329, Isolated from Antarctic Lake Sediment.</title>
        <authorList>
            <person name="Shimada S."/>
            <person name="Nakai R."/>
            <person name="Aoki K."/>
            <person name="Shimoeda N."/>
            <person name="Ohno G."/>
            <person name="Miyazaki Y."/>
            <person name="Kudoh S."/>
            <person name="Imura S."/>
            <person name="Watanabe K."/>
            <person name="Ishii Y."/>
            <person name="Tateda K."/>
        </authorList>
    </citation>
    <scope>NUCLEOTIDE SEQUENCE [LARGE SCALE GENOMIC DNA]</scope>
    <source>
        <strain evidence="6">TUM19329</strain>
    </source>
</reference>
<accession>A0A6F8T368</accession>
<evidence type="ECO:0000313" key="7">
    <source>
        <dbReference type="Proteomes" id="UP000502894"/>
    </source>
</evidence>
<dbReference type="InterPro" id="IPR042216">
    <property type="entry name" value="MitoNEET_CISD"/>
</dbReference>
<feature type="domain" description="Iron-binding zinc finger CDGSH type" evidence="5">
    <location>
        <begin position="45"/>
        <end position="81"/>
    </location>
</feature>
<keyword evidence="3" id="KW-0408">Iron</keyword>
<dbReference type="GO" id="GO:0046872">
    <property type="term" value="F:metal ion binding"/>
    <property type="evidence" value="ECO:0007669"/>
    <property type="project" value="UniProtKB-KW"/>
</dbReference>
<dbReference type="KEGG" id="lant:TUM19329_12720"/>
<organism evidence="6 7">
    <name type="scientific">Legionella antarctica</name>
    <dbReference type="NCBI Taxonomy" id="2708020"/>
    <lineage>
        <taxon>Bacteria</taxon>
        <taxon>Pseudomonadati</taxon>
        <taxon>Pseudomonadota</taxon>
        <taxon>Gammaproteobacteria</taxon>
        <taxon>Legionellales</taxon>
        <taxon>Legionellaceae</taxon>
        <taxon>Legionella</taxon>
    </lineage>
</organism>
<dbReference type="GO" id="GO:0051537">
    <property type="term" value="F:2 iron, 2 sulfur cluster binding"/>
    <property type="evidence" value="ECO:0007669"/>
    <property type="project" value="UniProtKB-KW"/>
</dbReference>
<dbReference type="PANTHER" id="PTHR46491">
    <property type="entry name" value="CDGSH IRON SULFUR DOMAIN PROTEIN HOMOLOG"/>
    <property type="match status" value="1"/>
</dbReference>
<sequence length="88" mass="10007">MDSESEYKNLFPISLEVEKGKKYIWCGCGESQTPPLCDKRDCGDKSVTYLAELTEELCFCNCKCTKKPPLCDGSHARLLLEVIKKRQL</sequence>
<name>A0A6F8T368_9GAMM</name>
<evidence type="ECO:0000313" key="6">
    <source>
        <dbReference type="EMBL" id="BCA94911.1"/>
    </source>
</evidence>
<feature type="domain" description="Iron-binding zinc finger CDGSH type" evidence="5">
    <location>
        <begin position="10"/>
        <end position="44"/>
    </location>
</feature>
<evidence type="ECO:0000256" key="4">
    <source>
        <dbReference type="ARBA" id="ARBA00023014"/>
    </source>
</evidence>
<evidence type="ECO:0000256" key="2">
    <source>
        <dbReference type="ARBA" id="ARBA00022723"/>
    </source>
</evidence>
<evidence type="ECO:0000259" key="5">
    <source>
        <dbReference type="SMART" id="SM00704"/>
    </source>
</evidence>
<evidence type="ECO:0000256" key="1">
    <source>
        <dbReference type="ARBA" id="ARBA00022714"/>
    </source>
</evidence>
<dbReference type="SMART" id="SM00704">
    <property type="entry name" value="ZnF_CDGSH"/>
    <property type="match status" value="2"/>
</dbReference>
<keyword evidence="1" id="KW-0001">2Fe-2S</keyword>
<dbReference type="PANTHER" id="PTHR46491:SF3">
    <property type="entry name" value="CDGSH IRON-SULFUR DOMAIN-CONTAINING PROTEIN 3, MITOCHONDRIAL"/>
    <property type="match status" value="1"/>
</dbReference>
<dbReference type="Gene3D" id="3.40.5.90">
    <property type="entry name" value="CDGSH iron-sulfur domain, mitoNEET-type"/>
    <property type="match status" value="2"/>
</dbReference>
<dbReference type="AlphaFoldDB" id="A0A6F8T368"/>
<dbReference type="InterPro" id="IPR052950">
    <property type="entry name" value="CISD"/>
</dbReference>
<evidence type="ECO:0000256" key="3">
    <source>
        <dbReference type="ARBA" id="ARBA00023004"/>
    </source>
</evidence>
<gene>
    <name evidence="6" type="ORF">TUM19329_12720</name>
</gene>
<dbReference type="EMBL" id="AP022839">
    <property type="protein sequence ID" value="BCA94911.1"/>
    <property type="molecule type" value="Genomic_DNA"/>
</dbReference>
<dbReference type="GO" id="GO:0005737">
    <property type="term" value="C:cytoplasm"/>
    <property type="evidence" value="ECO:0007669"/>
    <property type="project" value="UniProtKB-ARBA"/>
</dbReference>
<keyword evidence="2" id="KW-0479">Metal-binding</keyword>
<dbReference type="InterPro" id="IPR018967">
    <property type="entry name" value="FeS-contain_CDGSH-typ"/>
</dbReference>
<dbReference type="RefSeq" id="WP_173236648.1">
    <property type="nucleotide sequence ID" value="NZ_AP022839.1"/>
</dbReference>
<keyword evidence="4" id="KW-0411">Iron-sulfur</keyword>
<protein>
    <recommendedName>
        <fullName evidence="5">Iron-binding zinc finger CDGSH type domain-containing protein</fullName>
    </recommendedName>
</protein>
<dbReference type="Proteomes" id="UP000502894">
    <property type="component" value="Chromosome"/>
</dbReference>
<proteinExistence type="predicted"/>
<keyword evidence="7" id="KW-1185">Reference proteome</keyword>